<organism evidence="1">
    <name type="scientific">marine sediment metagenome</name>
    <dbReference type="NCBI Taxonomy" id="412755"/>
    <lineage>
        <taxon>unclassified sequences</taxon>
        <taxon>metagenomes</taxon>
        <taxon>ecological metagenomes</taxon>
    </lineage>
</organism>
<sequence>FEDEDIPEFNYISFTKRSKMFMQGVQRQAG</sequence>
<comment type="caution">
    <text evidence="1">The sequence shown here is derived from an EMBL/GenBank/DDBJ whole genome shotgun (WGS) entry which is preliminary data.</text>
</comment>
<reference evidence="1" key="1">
    <citation type="journal article" date="2014" name="Front. Microbiol.">
        <title>High frequency of phylogenetically diverse reductive dehalogenase-homologous genes in deep subseafloor sedimentary metagenomes.</title>
        <authorList>
            <person name="Kawai M."/>
            <person name="Futagami T."/>
            <person name="Toyoda A."/>
            <person name="Takaki Y."/>
            <person name="Nishi S."/>
            <person name="Hori S."/>
            <person name="Arai W."/>
            <person name="Tsubouchi T."/>
            <person name="Morono Y."/>
            <person name="Uchiyama I."/>
            <person name="Ito T."/>
            <person name="Fujiyama A."/>
            <person name="Inagaki F."/>
            <person name="Takami H."/>
        </authorList>
    </citation>
    <scope>NUCLEOTIDE SEQUENCE</scope>
    <source>
        <strain evidence="1">Expedition CK06-06</strain>
    </source>
</reference>
<name>X1CWD3_9ZZZZ</name>
<gene>
    <name evidence="1" type="ORF">S01H4_59990</name>
</gene>
<accession>X1CWD3</accession>
<dbReference type="EMBL" id="BART01035275">
    <property type="protein sequence ID" value="GAH12811.1"/>
    <property type="molecule type" value="Genomic_DNA"/>
</dbReference>
<evidence type="ECO:0000313" key="1">
    <source>
        <dbReference type="EMBL" id="GAH12811.1"/>
    </source>
</evidence>
<dbReference type="AlphaFoldDB" id="X1CWD3"/>
<feature type="non-terminal residue" evidence="1">
    <location>
        <position position="1"/>
    </location>
</feature>
<protein>
    <submittedName>
        <fullName evidence="1">Uncharacterized protein</fullName>
    </submittedName>
</protein>
<proteinExistence type="predicted"/>